<evidence type="ECO:0000256" key="1">
    <source>
        <dbReference type="SAM" id="SignalP"/>
    </source>
</evidence>
<evidence type="ECO:0000313" key="2">
    <source>
        <dbReference type="EMBL" id="KAL3847383.1"/>
    </source>
</evidence>
<keyword evidence="3" id="KW-1185">Reference proteome</keyword>
<gene>
    <name evidence="2" type="ORF">ACJMK2_018298</name>
</gene>
<evidence type="ECO:0000313" key="3">
    <source>
        <dbReference type="Proteomes" id="UP001634394"/>
    </source>
</evidence>
<dbReference type="EMBL" id="JBJQND010000016">
    <property type="protein sequence ID" value="KAL3847383.1"/>
    <property type="molecule type" value="Genomic_DNA"/>
</dbReference>
<sequence length="118" mass="12190">MRTTYIIAACVAMIMGVALGEFGQAGYTSSYYNNDGFGGLGYSSGLGFGGSGYSGGYGGLGYSGGYGLGGGLASYGKSNYFQGAPYVKKGGQNGSGGGIFRKFEVREFFKYKSVLFIL</sequence>
<feature type="signal peptide" evidence="1">
    <location>
        <begin position="1"/>
        <end position="20"/>
    </location>
</feature>
<accession>A0ABD3UGW5</accession>
<comment type="caution">
    <text evidence="2">The sequence shown here is derived from an EMBL/GenBank/DDBJ whole genome shotgun (WGS) entry which is preliminary data.</text>
</comment>
<dbReference type="AlphaFoldDB" id="A0ABD3UGW5"/>
<keyword evidence="1" id="KW-0732">Signal</keyword>
<name>A0ABD3UGW5_SINWO</name>
<proteinExistence type="predicted"/>
<organism evidence="2 3">
    <name type="scientific">Sinanodonta woodiana</name>
    <name type="common">Chinese pond mussel</name>
    <name type="synonym">Anodonta woodiana</name>
    <dbReference type="NCBI Taxonomy" id="1069815"/>
    <lineage>
        <taxon>Eukaryota</taxon>
        <taxon>Metazoa</taxon>
        <taxon>Spiralia</taxon>
        <taxon>Lophotrochozoa</taxon>
        <taxon>Mollusca</taxon>
        <taxon>Bivalvia</taxon>
        <taxon>Autobranchia</taxon>
        <taxon>Heteroconchia</taxon>
        <taxon>Palaeoheterodonta</taxon>
        <taxon>Unionida</taxon>
        <taxon>Unionoidea</taxon>
        <taxon>Unionidae</taxon>
        <taxon>Unioninae</taxon>
        <taxon>Sinanodonta</taxon>
    </lineage>
</organism>
<protein>
    <submittedName>
        <fullName evidence="2">Uncharacterized protein</fullName>
    </submittedName>
</protein>
<reference evidence="2 3" key="1">
    <citation type="submission" date="2024-11" db="EMBL/GenBank/DDBJ databases">
        <title>Chromosome-level genome assembly of the freshwater bivalve Anodonta woodiana.</title>
        <authorList>
            <person name="Chen X."/>
        </authorList>
    </citation>
    <scope>NUCLEOTIDE SEQUENCE [LARGE SCALE GENOMIC DNA]</scope>
    <source>
        <strain evidence="2">MN2024</strain>
        <tissue evidence="2">Gills</tissue>
    </source>
</reference>
<dbReference type="Proteomes" id="UP001634394">
    <property type="component" value="Unassembled WGS sequence"/>
</dbReference>
<feature type="chain" id="PRO_5044814521" evidence="1">
    <location>
        <begin position="21"/>
        <end position="118"/>
    </location>
</feature>